<dbReference type="GO" id="GO:0034220">
    <property type="term" value="P:monoatomic ion transmembrane transport"/>
    <property type="evidence" value="ECO:0007669"/>
    <property type="project" value="UniProtKB-KW"/>
</dbReference>
<keyword evidence="3" id="KW-0813">Transport</keyword>
<protein>
    <submittedName>
        <fullName evidence="3">Two pore domain potassium channel family protein</fullName>
    </submittedName>
</protein>
<feature type="transmembrane region" description="Helical" evidence="1">
    <location>
        <begin position="69"/>
        <end position="88"/>
    </location>
</feature>
<feature type="domain" description="Potassium channel" evidence="2">
    <location>
        <begin position="167"/>
        <end position="221"/>
    </location>
</feature>
<comment type="caution">
    <text evidence="3">The sequence shown here is derived from an EMBL/GenBank/DDBJ whole genome shotgun (WGS) entry which is preliminary data.</text>
</comment>
<keyword evidence="4" id="KW-1185">Reference proteome</keyword>
<keyword evidence="3" id="KW-0406">Ion transport</keyword>
<keyword evidence="3" id="KW-0407">Ion channel</keyword>
<evidence type="ECO:0000256" key="1">
    <source>
        <dbReference type="SAM" id="Phobius"/>
    </source>
</evidence>
<accession>A0A6L9SL09</accession>
<reference evidence="3 4" key="1">
    <citation type="submission" date="2020-02" db="EMBL/GenBank/DDBJ databases">
        <authorList>
            <person name="Li X.-J."/>
            <person name="Han X.-M."/>
        </authorList>
    </citation>
    <scope>NUCLEOTIDE SEQUENCE [LARGE SCALE GENOMIC DNA]</scope>
    <source>
        <strain evidence="3 4">CCTCC AB 2017055</strain>
    </source>
</reference>
<dbReference type="Pfam" id="PF07885">
    <property type="entry name" value="Ion_trans_2"/>
    <property type="match status" value="1"/>
</dbReference>
<feature type="transmembrane region" description="Helical" evidence="1">
    <location>
        <begin position="201"/>
        <end position="220"/>
    </location>
</feature>
<dbReference type="Gene3D" id="1.10.287.70">
    <property type="match status" value="1"/>
</dbReference>
<dbReference type="EMBL" id="JAAGOA010000042">
    <property type="protein sequence ID" value="NEE04730.1"/>
    <property type="molecule type" value="Genomic_DNA"/>
</dbReference>
<name>A0A6L9SL09_9ACTN</name>
<keyword evidence="1" id="KW-0812">Transmembrane</keyword>
<evidence type="ECO:0000313" key="3">
    <source>
        <dbReference type="EMBL" id="NEE04730.1"/>
    </source>
</evidence>
<dbReference type="InterPro" id="IPR013099">
    <property type="entry name" value="K_chnl_dom"/>
</dbReference>
<feature type="transmembrane region" description="Helical" evidence="1">
    <location>
        <begin position="16"/>
        <end position="33"/>
    </location>
</feature>
<dbReference type="SUPFAM" id="SSF81324">
    <property type="entry name" value="Voltage-gated potassium channels"/>
    <property type="match status" value="1"/>
</dbReference>
<evidence type="ECO:0000259" key="2">
    <source>
        <dbReference type="Pfam" id="PF07885"/>
    </source>
</evidence>
<keyword evidence="1" id="KW-1133">Transmembrane helix</keyword>
<organism evidence="3 4">
    <name type="scientific">Phytoactinopolyspora halotolerans</name>
    <dbReference type="NCBI Taxonomy" id="1981512"/>
    <lineage>
        <taxon>Bacteria</taxon>
        <taxon>Bacillati</taxon>
        <taxon>Actinomycetota</taxon>
        <taxon>Actinomycetes</taxon>
        <taxon>Jiangellales</taxon>
        <taxon>Jiangellaceae</taxon>
        <taxon>Phytoactinopolyspora</taxon>
    </lineage>
</organism>
<feature type="transmembrane region" description="Helical" evidence="1">
    <location>
        <begin position="45"/>
        <end position="62"/>
    </location>
</feature>
<evidence type="ECO:0000313" key="4">
    <source>
        <dbReference type="Proteomes" id="UP000475214"/>
    </source>
</evidence>
<dbReference type="RefSeq" id="WP_163745278.1">
    <property type="nucleotide sequence ID" value="NZ_JAAGOA010000042.1"/>
</dbReference>
<proteinExistence type="predicted"/>
<sequence length="233" mass="25879">MAIPKRPRPLRDSDPYTWNLGLLLFFVIILQFGQPVTMYGELWTGLYMLLYAAMIFFGIRLVRHERQPLSIVATVGIAFVAFGTWFSFDQEHRTATLGMLVSLTVFMLMLVIALTMFIFRRSHAAGVDLVLAAVTVYLLHGGLFGAAYSVMEILHPGSFADPTTPGASPTWRQLVYYSYVTMSTVGYGEVLPLTAWARSLAAFQAVAGTLFLTVAVARLVSIWRSSNPVRPDT</sequence>
<feature type="transmembrane region" description="Helical" evidence="1">
    <location>
        <begin position="94"/>
        <end position="117"/>
    </location>
</feature>
<keyword evidence="1" id="KW-0472">Membrane</keyword>
<gene>
    <name evidence="3" type="ORF">G1H10_31670</name>
</gene>
<dbReference type="AlphaFoldDB" id="A0A6L9SL09"/>
<feature type="transmembrane region" description="Helical" evidence="1">
    <location>
        <begin position="129"/>
        <end position="151"/>
    </location>
</feature>
<dbReference type="Proteomes" id="UP000475214">
    <property type="component" value="Unassembled WGS sequence"/>
</dbReference>